<dbReference type="InterPro" id="IPR006683">
    <property type="entry name" value="Thioestr_dom"/>
</dbReference>
<dbReference type="Pfam" id="PF00787">
    <property type="entry name" value="PX"/>
    <property type="match status" value="1"/>
</dbReference>
<feature type="domain" description="PX" evidence="3">
    <location>
        <begin position="683"/>
        <end position="799"/>
    </location>
</feature>
<dbReference type="FunFam" id="3.10.129.10:FF:000033">
    <property type="entry name" value="acyl-coenzyme A thioesterase 13"/>
    <property type="match status" value="1"/>
</dbReference>
<dbReference type="Pfam" id="PF02194">
    <property type="entry name" value="PXA"/>
    <property type="match status" value="1"/>
</dbReference>
<dbReference type="SMART" id="SM00313">
    <property type="entry name" value="PXA"/>
    <property type="match status" value="1"/>
</dbReference>
<feature type="compositionally biased region" description="Polar residues" evidence="2">
    <location>
        <begin position="971"/>
        <end position="983"/>
    </location>
</feature>
<dbReference type="PROSITE" id="PS50195">
    <property type="entry name" value="PX"/>
    <property type="match status" value="1"/>
</dbReference>
<dbReference type="VEuPathDB" id="FungiDB:ASPFODRAFT_47399"/>
<dbReference type="CDD" id="cd06093">
    <property type="entry name" value="PX_domain"/>
    <property type="match status" value="1"/>
</dbReference>
<dbReference type="Pfam" id="PF03061">
    <property type="entry name" value="4HBT"/>
    <property type="match status" value="1"/>
</dbReference>
<accession>A0A146FZL0</accession>
<dbReference type="GO" id="GO:0035091">
    <property type="term" value="F:phosphatidylinositol binding"/>
    <property type="evidence" value="ECO:0007669"/>
    <property type="project" value="InterPro"/>
</dbReference>
<dbReference type="VEuPathDB" id="FungiDB:ASPFODRAFT_47398"/>
<evidence type="ECO:0000256" key="2">
    <source>
        <dbReference type="SAM" id="MobiDB-lite"/>
    </source>
</evidence>
<proteinExistence type="inferred from homology"/>
<dbReference type="InterPro" id="IPR003114">
    <property type="entry name" value="Phox_assoc"/>
</dbReference>
<evidence type="ECO:0000313" key="5">
    <source>
        <dbReference type="EMBL" id="GAT30409.1"/>
    </source>
</evidence>
<dbReference type="AlphaFoldDB" id="A0A146FZL0"/>
<feature type="compositionally biased region" description="Polar residues" evidence="2">
    <location>
        <begin position="938"/>
        <end position="961"/>
    </location>
</feature>
<dbReference type="EMBL" id="BCWF01000032">
    <property type="protein sequence ID" value="GAT30409.1"/>
    <property type="molecule type" value="Genomic_DNA"/>
</dbReference>
<evidence type="ECO:0000259" key="3">
    <source>
        <dbReference type="PROSITE" id="PS50195"/>
    </source>
</evidence>
<dbReference type="InterPro" id="IPR029069">
    <property type="entry name" value="HotDog_dom_sf"/>
</dbReference>
<feature type="compositionally biased region" description="Low complexity" evidence="2">
    <location>
        <begin position="654"/>
        <end position="664"/>
    </location>
</feature>
<feature type="region of interest" description="Disordered" evidence="2">
    <location>
        <begin position="851"/>
        <end position="996"/>
    </location>
</feature>
<protein>
    <submittedName>
        <fullName evidence="5">PX domain protein</fullName>
    </submittedName>
</protein>
<dbReference type="InterPro" id="IPR036871">
    <property type="entry name" value="PX_dom_sf"/>
</dbReference>
<reference evidence="6" key="2">
    <citation type="submission" date="2016-02" db="EMBL/GenBank/DDBJ databases">
        <title>Genome sequencing of Aspergillus luchuensis NBRC 4314.</title>
        <authorList>
            <person name="Yamada O."/>
        </authorList>
    </citation>
    <scope>NUCLEOTIDE SEQUENCE [LARGE SCALE GENOMIC DNA]</scope>
    <source>
        <strain evidence="6">RIB 2604</strain>
    </source>
</reference>
<dbReference type="PANTHER" id="PTHR22775">
    <property type="entry name" value="SORTING NEXIN"/>
    <property type="match status" value="1"/>
</dbReference>
<dbReference type="SUPFAM" id="SSF64268">
    <property type="entry name" value="PX domain"/>
    <property type="match status" value="1"/>
</dbReference>
<dbReference type="CDD" id="cd03443">
    <property type="entry name" value="PaaI_thioesterase"/>
    <property type="match status" value="1"/>
</dbReference>
<feature type="region of interest" description="Disordered" evidence="2">
    <location>
        <begin position="645"/>
        <end position="673"/>
    </location>
</feature>
<feature type="compositionally biased region" description="Polar residues" evidence="2">
    <location>
        <begin position="878"/>
        <end position="897"/>
    </location>
</feature>
<feature type="domain" description="PXA" evidence="4">
    <location>
        <begin position="327"/>
        <end position="510"/>
    </location>
</feature>
<feature type="compositionally biased region" description="Low complexity" evidence="2">
    <location>
        <begin position="857"/>
        <end position="867"/>
    </location>
</feature>
<dbReference type="InterPro" id="IPR001683">
    <property type="entry name" value="PX_dom"/>
</dbReference>
<evidence type="ECO:0000313" key="6">
    <source>
        <dbReference type="Proteomes" id="UP000075230"/>
    </source>
</evidence>
<dbReference type="Proteomes" id="UP000075230">
    <property type="component" value="Unassembled WGS sequence"/>
</dbReference>
<organism evidence="5 6">
    <name type="scientific">Aspergillus kawachii</name>
    <name type="common">White koji mold</name>
    <name type="synonym">Aspergillus awamori var. kawachi</name>
    <dbReference type="NCBI Taxonomy" id="1069201"/>
    <lineage>
        <taxon>Eukaryota</taxon>
        <taxon>Fungi</taxon>
        <taxon>Dikarya</taxon>
        <taxon>Ascomycota</taxon>
        <taxon>Pezizomycotina</taxon>
        <taxon>Eurotiomycetes</taxon>
        <taxon>Eurotiomycetidae</taxon>
        <taxon>Eurotiales</taxon>
        <taxon>Aspergillaceae</taxon>
        <taxon>Aspergillus</taxon>
        <taxon>Aspergillus subgen. Circumdati</taxon>
    </lineage>
</organism>
<dbReference type="SUPFAM" id="SSF54637">
    <property type="entry name" value="Thioesterase/thiol ester dehydrase-isomerase"/>
    <property type="match status" value="1"/>
</dbReference>
<evidence type="ECO:0000256" key="1">
    <source>
        <dbReference type="ARBA" id="ARBA00010883"/>
    </source>
</evidence>
<gene>
    <name evidence="5" type="ORF">RIB2604_03303910</name>
</gene>
<dbReference type="PROSITE" id="PS51207">
    <property type="entry name" value="PXA"/>
    <property type="match status" value="1"/>
</dbReference>
<dbReference type="InterPro" id="IPR013937">
    <property type="entry name" value="Sorting_nexin_C"/>
</dbReference>
<reference evidence="5 6" key="1">
    <citation type="journal article" date="2016" name="DNA Res.">
        <title>Genome sequence of Aspergillus luchuensis NBRC 4314.</title>
        <authorList>
            <person name="Yamada O."/>
            <person name="Machida M."/>
            <person name="Hosoyama A."/>
            <person name="Goto M."/>
            <person name="Takahashi T."/>
            <person name="Futagami T."/>
            <person name="Yamagata Y."/>
            <person name="Takeuchi M."/>
            <person name="Kobayashi T."/>
            <person name="Koike H."/>
            <person name="Abe K."/>
            <person name="Asai K."/>
            <person name="Arita M."/>
            <person name="Fujita N."/>
            <person name="Fukuda K."/>
            <person name="Higa K."/>
            <person name="Horikawa H."/>
            <person name="Ishikawa T."/>
            <person name="Jinno K."/>
            <person name="Kato Y."/>
            <person name="Kirimura K."/>
            <person name="Mizutani O."/>
            <person name="Nakasone K."/>
            <person name="Sano M."/>
            <person name="Shiraishi Y."/>
            <person name="Tsukahara M."/>
            <person name="Gomi K."/>
        </authorList>
    </citation>
    <scope>NUCLEOTIDE SEQUENCE [LARGE SCALE GENOMIC DNA]</scope>
    <source>
        <strain evidence="5 6">RIB 2604</strain>
    </source>
</reference>
<dbReference type="PANTHER" id="PTHR22775:SF47">
    <property type="entry name" value="MEIOTICALLY UP-REGULATED GENE 122 PROTEIN"/>
    <property type="match status" value="1"/>
</dbReference>
<comment type="similarity">
    <text evidence="1">Belongs to the sorting nexin family.</text>
</comment>
<dbReference type="Gene3D" id="3.30.1520.10">
    <property type="entry name" value="Phox-like domain"/>
    <property type="match status" value="1"/>
</dbReference>
<dbReference type="Pfam" id="PF08628">
    <property type="entry name" value="Nexin_C"/>
    <property type="match status" value="1"/>
</dbReference>
<dbReference type="Gene3D" id="3.10.129.10">
    <property type="entry name" value="Hotdog Thioesterase"/>
    <property type="match status" value="1"/>
</dbReference>
<evidence type="ECO:0000259" key="4">
    <source>
        <dbReference type="PROSITE" id="PS51207"/>
    </source>
</evidence>
<name>A0A146FZL0_ASPKA</name>
<sequence>MNAELQQVQKVWERIRTNSPIYAFLLQDIDIYDAGKGVFNARLQVGPQHLNSKGTLHGVFSACVTDWAGGLAIASAGLDSTGVSTNIHVNYLSTAKTGDWLVIEGRADKVGRNLAFTTVTISKQTDSNGALIIREILVFILLNKPANLRYGQCDHLTEPIAMDETSNWAEQSQPKKPEMAETSNIGLPTSYNEQAATESLDPVRSKGVIESTLQFLSTANSETLLGVFACLVVATLVLFRRLGLLLIGIASGIILHAQWEAVYEDPIHPLSNPRQRRRKELALDIARRLLDWPKSTTLAADAEQDDTGQVFLFGDSSSADLDYSALGPKTADALRSITDAAMKDYTSKSSWSSPILPPETTFHLACRKLLAEFISSLSLHLSRKRSADTFLELLTNSSSLIIVFLNELSAAFESVGSTKPPEEVVLRYIETSPESGLANILANDQQKKKLDIIADDILARFLDPNVYGCLLLRNFMREMFVSVLFESTVSSLSRPEIINGWIIYLFSEGKSEIMTAIDAGVEGAQEQVVTATRELNSVNELPSDTTSNTSPDSDIPGDIIQHEMANVDRATVEAKREAKRLSDMITAHDQQKQSPERALGDYVQEVASDDRIDHREVLPADEIGDGALQRKVSDRDQAKHIENIIDSKLEENNSSSPSLMQSKSPTAPTSLPEPAILHRASITVETEASKVTSKGPLRSKPTSDYLLQVEPVSTRSTGWMVFRKYTDFESLHQTLEAISRLHKLRKFSDDHPVVPSWKGQTTLELAKNLECYLQDALNHESLAESEKMKRFLGKDEHLGSDFSNPYGRTGFPFPSQSALENVGKGVLGVLSNAPRGVSGSGKAMLDGMTGVFGGGSSKKPSPDSVVGDKAWPLDPVNHNGSIDQGSQGRLRNSTRIGSASPPDGSHRDKTFGRPAPPPEEAFSNQSDTATDYAGFPDSSAQTTDVGSTVASTQLSPSTGRNTLADLPRSPGGTQDNSHANSEGQAPDAGLSEYRSRGNPITHEETRIAVELIFAVINELYTLSSAWNIRRTLLNAAKSYILRPGNPHLETIRELLQVSMIDSHTSDEAIGLYLNKLRENALPTESELENWPPPSTDAEKERLRETARKVFVQRGLPQALTSVMGANASKEVLGRIFDCLQVQNLARGFVYSLFLQALKTAIL</sequence>
<comment type="caution">
    <text evidence="5">The sequence shown here is derived from an EMBL/GenBank/DDBJ whole genome shotgun (WGS) entry which is preliminary data.</text>
</comment>